<evidence type="ECO:0000256" key="6">
    <source>
        <dbReference type="ARBA" id="ARBA00022840"/>
    </source>
</evidence>
<evidence type="ECO:0000256" key="9">
    <source>
        <dbReference type="ARBA" id="ARBA00023125"/>
    </source>
</evidence>
<accession>A0A5B2TTQ8</accession>
<evidence type="ECO:0000256" key="11">
    <source>
        <dbReference type="ARBA" id="ARBA00063644"/>
    </source>
</evidence>
<protein>
    <recommendedName>
        <fullName evidence="3">DNA topoisomerase (ATP-hydrolyzing)</fullName>
        <ecNumber evidence="3">5.6.2.2</ecNumber>
    </recommendedName>
</protein>
<evidence type="ECO:0000256" key="3">
    <source>
        <dbReference type="ARBA" id="ARBA00012895"/>
    </source>
</evidence>
<dbReference type="Proteomes" id="UP000323188">
    <property type="component" value="Unassembled WGS sequence"/>
</dbReference>
<comment type="caution">
    <text evidence="13">The sequence shown here is derived from an EMBL/GenBank/DDBJ whole genome shotgun (WGS) entry which is preliminary data.</text>
</comment>
<organism evidence="13 14">
    <name type="scientific">Maribacter flavus</name>
    <dbReference type="NCBI Taxonomy" id="1658664"/>
    <lineage>
        <taxon>Bacteria</taxon>
        <taxon>Pseudomonadati</taxon>
        <taxon>Bacteroidota</taxon>
        <taxon>Flavobacteriia</taxon>
        <taxon>Flavobacteriales</taxon>
        <taxon>Flavobacteriaceae</taxon>
        <taxon>Maribacter</taxon>
    </lineage>
</organism>
<dbReference type="RefSeq" id="WP_154919499.1">
    <property type="nucleotide sequence ID" value="NZ_VUOE01000002.1"/>
</dbReference>
<dbReference type="GO" id="GO:0006265">
    <property type="term" value="P:DNA topological change"/>
    <property type="evidence" value="ECO:0007669"/>
    <property type="project" value="InterPro"/>
</dbReference>
<evidence type="ECO:0000256" key="8">
    <source>
        <dbReference type="ARBA" id="ARBA00023029"/>
    </source>
</evidence>
<evidence type="ECO:0000313" key="14">
    <source>
        <dbReference type="Proteomes" id="UP000323188"/>
    </source>
</evidence>
<dbReference type="SUPFAM" id="SSF55874">
    <property type="entry name" value="ATPase domain of HSP90 chaperone/DNA topoisomerase II/histidine kinase"/>
    <property type="match status" value="1"/>
</dbReference>
<dbReference type="SMART" id="SM00433">
    <property type="entry name" value="TOP2c"/>
    <property type="match status" value="1"/>
</dbReference>
<dbReference type="AlphaFoldDB" id="A0A5B2TTQ8"/>
<dbReference type="GO" id="GO:0046872">
    <property type="term" value="F:metal ion binding"/>
    <property type="evidence" value="ECO:0007669"/>
    <property type="project" value="UniProtKB-KW"/>
</dbReference>
<dbReference type="PANTHER" id="PTHR45866:SF2">
    <property type="entry name" value="DNA TOPOISOMERASE (ATP-HYDROLYZING)"/>
    <property type="match status" value="1"/>
</dbReference>
<dbReference type="InterPro" id="IPR013760">
    <property type="entry name" value="Topo_IIA-like_dom_sf"/>
</dbReference>
<evidence type="ECO:0000256" key="2">
    <source>
        <dbReference type="ARBA" id="ARBA00001946"/>
    </source>
</evidence>
<comment type="subunit">
    <text evidence="11">Heterotetramer composed of ParC and ParE.</text>
</comment>
<dbReference type="Gene3D" id="3.30.565.10">
    <property type="entry name" value="Histidine kinase-like ATPase, C-terminal domain"/>
    <property type="match status" value="1"/>
</dbReference>
<dbReference type="GO" id="GO:0003918">
    <property type="term" value="F:DNA topoisomerase type II (double strand cut, ATP-hydrolyzing) activity"/>
    <property type="evidence" value="ECO:0007669"/>
    <property type="project" value="UniProtKB-EC"/>
</dbReference>
<keyword evidence="7" id="KW-0460">Magnesium</keyword>
<dbReference type="InterPro" id="IPR002288">
    <property type="entry name" value="DNA_gyrase_B_C"/>
</dbReference>
<reference evidence="13 14" key="1">
    <citation type="submission" date="2019-09" db="EMBL/GenBank/DDBJ databases">
        <authorList>
            <person name="Khan S.A."/>
            <person name="Jeon C.O."/>
            <person name="Chun B.H."/>
            <person name="Jeong S.E."/>
        </authorList>
    </citation>
    <scope>NUCLEOTIDE SEQUENCE [LARGE SCALE GENOMIC DNA]</scope>
    <source>
        <strain evidence="13 14">KCTC 42508</strain>
    </source>
</reference>
<dbReference type="InterPro" id="IPR013759">
    <property type="entry name" value="Topo_IIA_B_C"/>
</dbReference>
<name>A0A5B2TTQ8_9FLAO</name>
<dbReference type="CDD" id="cd00822">
    <property type="entry name" value="TopoII_Trans_DNA_gyrase"/>
    <property type="match status" value="1"/>
</dbReference>
<dbReference type="PANTHER" id="PTHR45866">
    <property type="entry name" value="DNA GYRASE/TOPOISOMERASE SUBUNIT B"/>
    <property type="match status" value="1"/>
</dbReference>
<dbReference type="SMART" id="SM00387">
    <property type="entry name" value="HATPase_c"/>
    <property type="match status" value="1"/>
</dbReference>
<gene>
    <name evidence="13" type="ORF">F0361_14165</name>
</gene>
<comment type="catalytic activity">
    <reaction evidence="1">
        <text>ATP-dependent breakage, passage and rejoining of double-stranded DNA.</text>
        <dbReference type="EC" id="5.6.2.2"/>
    </reaction>
</comment>
<keyword evidence="9" id="KW-0238">DNA-binding</keyword>
<proteinExistence type="predicted"/>
<evidence type="ECO:0000313" key="13">
    <source>
        <dbReference type="EMBL" id="KAA2217115.1"/>
    </source>
</evidence>
<dbReference type="GO" id="GO:0003677">
    <property type="term" value="F:DNA binding"/>
    <property type="evidence" value="ECO:0007669"/>
    <property type="project" value="UniProtKB-KW"/>
</dbReference>
<dbReference type="SUPFAM" id="SSF54211">
    <property type="entry name" value="Ribosomal protein S5 domain 2-like"/>
    <property type="match status" value="1"/>
</dbReference>
<evidence type="ECO:0000256" key="4">
    <source>
        <dbReference type="ARBA" id="ARBA00022723"/>
    </source>
</evidence>
<dbReference type="PROSITE" id="PS50880">
    <property type="entry name" value="TOPRIM"/>
    <property type="match status" value="1"/>
</dbReference>
<dbReference type="InterPro" id="IPR001241">
    <property type="entry name" value="Topo_IIA"/>
</dbReference>
<dbReference type="InterPro" id="IPR013506">
    <property type="entry name" value="Topo_IIA_bsu_dom2"/>
</dbReference>
<evidence type="ECO:0000256" key="7">
    <source>
        <dbReference type="ARBA" id="ARBA00022842"/>
    </source>
</evidence>
<dbReference type="InterPro" id="IPR020568">
    <property type="entry name" value="Ribosomal_Su5_D2-typ_SF"/>
</dbReference>
<comment type="cofactor">
    <cofactor evidence="2">
        <name>Mg(2+)</name>
        <dbReference type="ChEBI" id="CHEBI:18420"/>
    </cofactor>
</comment>
<dbReference type="Pfam" id="PF01751">
    <property type="entry name" value="Toprim"/>
    <property type="match status" value="1"/>
</dbReference>
<dbReference type="FunFam" id="3.40.50.670:FF:000006">
    <property type="entry name" value="DNA topoisomerase (ATP-hydrolyzing)"/>
    <property type="match status" value="1"/>
</dbReference>
<dbReference type="FunFam" id="3.30.565.10:FF:000063">
    <property type="entry name" value="DNA topoisomerase (ATP-hydrolyzing)"/>
    <property type="match status" value="1"/>
</dbReference>
<dbReference type="EC" id="5.6.2.2" evidence="3"/>
<dbReference type="CDD" id="cd01030">
    <property type="entry name" value="TOPRIM_TopoIIA_like"/>
    <property type="match status" value="1"/>
</dbReference>
<dbReference type="InterPro" id="IPR000565">
    <property type="entry name" value="Topo_IIA_B"/>
</dbReference>
<keyword evidence="5" id="KW-0547">Nucleotide-binding</keyword>
<sequence>MSQESQYTEDNIRSLDWKEHIRLRPGMYIGKLGDGSSADDGIYILLKEVIDNCIDEFVMGAGKTIEITIKDKTVKVRDYGRGIPLGKVVDVVSKMNTGGKYDSRAFKKSVGLNGVGTKAVNALSSFFEVQSSRDNQVKTAQFSFGNLDKEEGPEDTSKRKGTKVTFVPDESIFKNYKYRNEYVERMLKNYVYLNPGLTIVFNGEKFHSENGLKDLLEDNNNMDDMLYPVIHLKGDDIEVAITHSKTQYSEEYHSFVNGQHTTQGGTHQAAFREAIVKTIRDFYGKNYDASDVRKSIISAISIKVMEPVFESQTKTKLGSTEMGGDFPTVRTYINDFLGTQLDNYLHKNPETADKLQRKIIMAEKERKELSGIRKLARDRAKKASLHNKKLRDCRVHLGDMKNERRLESTLFITEGDSASGSITKSRDVNTQAVFSLRGKPLNSYGMSKKIVYENEEFNLLQAALNIEESMEDLRYNNIVIATDADVDGMHIRLLLITFFLQFFPELIKENHLYILQTPLFRVRNKKETIYCYSDEERQLAIQKLSGKPEITRFKGLGEISPDEFQHFIGDDIRLEPVMLDKAMSIEELLNFYMGKNTPDRQEFIIENLKVEIDLVEENQK</sequence>
<dbReference type="Gene3D" id="3.30.230.10">
    <property type="match status" value="1"/>
</dbReference>
<dbReference type="GO" id="GO:0005524">
    <property type="term" value="F:ATP binding"/>
    <property type="evidence" value="ECO:0007669"/>
    <property type="project" value="UniProtKB-KW"/>
</dbReference>
<dbReference type="EMBL" id="VUOE01000002">
    <property type="protein sequence ID" value="KAA2217115.1"/>
    <property type="molecule type" value="Genomic_DNA"/>
</dbReference>
<dbReference type="InterPro" id="IPR003594">
    <property type="entry name" value="HATPase_dom"/>
</dbReference>
<dbReference type="InterPro" id="IPR006171">
    <property type="entry name" value="TOPRIM_dom"/>
</dbReference>
<dbReference type="SUPFAM" id="SSF56719">
    <property type="entry name" value="Type II DNA topoisomerase"/>
    <property type="match status" value="1"/>
</dbReference>
<keyword evidence="8" id="KW-0799">Topoisomerase</keyword>
<dbReference type="InterPro" id="IPR018522">
    <property type="entry name" value="TopoIIA_CS"/>
</dbReference>
<evidence type="ECO:0000256" key="1">
    <source>
        <dbReference type="ARBA" id="ARBA00000185"/>
    </source>
</evidence>
<evidence type="ECO:0000256" key="10">
    <source>
        <dbReference type="ARBA" id="ARBA00023235"/>
    </source>
</evidence>
<dbReference type="InterPro" id="IPR036890">
    <property type="entry name" value="HATPase_C_sf"/>
</dbReference>
<dbReference type="PROSITE" id="PS00177">
    <property type="entry name" value="TOPOISOMERASE_II"/>
    <property type="match status" value="1"/>
</dbReference>
<keyword evidence="4" id="KW-0479">Metal-binding</keyword>
<dbReference type="PRINTS" id="PR01159">
    <property type="entry name" value="DNAGYRASEB"/>
</dbReference>
<dbReference type="Pfam" id="PF00986">
    <property type="entry name" value="DNA_gyraseB_C"/>
    <property type="match status" value="1"/>
</dbReference>
<keyword evidence="10 13" id="KW-0413">Isomerase</keyword>
<dbReference type="Gene3D" id="3.40.50.670">
    <property type="match status" value="1"/>
</dbReference>
<feature type="domain" description="Toprim" evidence="12">
    <location>
        <begin position="408"/>
        <end position="514"/>
    </location>
</feature>
<keyword evidence="6" id="KW-0067">ATP-binding</keyword>
<evidence type="ECO:0000256" key="5">
    <source>
        <dbReference type="ARBA" id="ARBA00022741"/>
    </source>
</evidence>
<evidence type="ECO:0000259" key="12">
    <source>
        <dbReference type="PROSITE" id="PS50880"/>
    </source>
</evidence>
<dbReference type="Pfam" id="PF00204">
    <property type="entry name" value="DNA_gyraseB"/>
    <property type="match status" value="1"/>
</dbReference>
<dbReference type="PRINTS" id="PR00418">
    <property type="entry name" value="TPI2FAMILY"/>
</dbReference>
<dbReference type="InterPro" id="IPR014721">
    <property type="entry name" value="Ribsml_uS5_D2-typ_fold_subgr"/>
</dbReference>
<dbReference type="Pfam" id="PF02518">
    <property type="entry name" value="HATPase_c"/>
    <property type="match status" value="1"/>
</dbReference>